<dbReference type="Gene3D" id="3.40.50.360">
    <property type="match status" value="1"/>
</dbReference>
<dbReference type="GO" id="GO:0010181">
    <property type="term" value="F:FMN binding"/>
    <property type="evidence" value="ECO:0007669"/>
    <property type="project" value="TreeGrafter"/>
</dbReference>
<sequence>MTRLRKVVAEKIRVMGICGTYGVDSANGRMLEIAFEHCENLGAECIMWDNSQTPLPLVGAEGSWDDENVKAFQEMATASDAYILSSPEYHGTMSGVMKNSLDWLYSKHTSGKVFALICTLGGQASNNTLNHMRITARWIHGWVTPEQVAVPHIKEAFDEDGHLLDEKIADRMEGMAKSLVETAEYRKSRR</sequence>
<accession>A0A075FLT2</accession>
<dbReference type="EC" id="1.5.1.38" evidence="4"/>
<name>A0A075FLT2_9EURY</name>
<evidence type="ECO:0000259" key="3">
    <source>
        <dbReference type="Pfam" id="PF03358"/>
    </source>
</evidence>
<dbReference type="PANTHER" id="PTHR30543">
    <property type="entry name" value="CHROMATE REDUCTASE"/>
    <property type="match status" value="1"/>
</dbReference>
<dbReference type="GO" id="GO:0052873">
    <property type="term" value="F:FMN reductase (NADPH) activity"/>
    <property type="evidence" value="ECO:0007669"/>
    <property type="project" value="UniProtKB-EC"/>
</dbReference>
<keyword evidence="4" id="KW-0560">Oxidoreductase</keyword>
<comment type="similarity">
    <text evidence="2">Belongs to the SsuE family. Isf subfamily.</text>
</comment>
<dbReference type="InterPro" id="IPR005025">
    <property type="entry name" value="FMN_Rdtase-like_dom"/>
</dbReference>
<comment type="cofactor">
    <cofactor evidence="1">
        <name>[4Fe-4S] cluster</name>
        <dbReference type="ChEBI" id="CHEBI:49883"/>
    </cofactor>
</comment>
<evidence type="ECO:0000256" key="1">
    <source>
        <dbReference type="ARBA" id="ARBA00001966"/>
    </source>
</evidence>
<dbReference type="SUPFAM" id="SSF52218">
    <property type="entry name" value="Flavoproteins"/>
    <property type="match status" value="1"/>
</dbReference>
<dbReference type="GO" id="GO:0005829">
    <property type="term" value="C:cytosol"/>
    <property type="evidence" value="ECO:0007669"/>
    <property type="project" value="TreeGrafter"/>
</dbReference>
<dbReference type="Pfam" id="PF03358">
    <property type="entry name" value="FMN_red"/>
    <property type="match status" value="1"/>
</dbReference>
<evidence type="ECO:0000256" key="2">
    <source>
        <dbReference type="ARBA" id="ARBA00038292"/>
    </source>
</evidence>
<dbReference type="AlphaFoldDB" id="A0A075FLT2"/>
<dbReference type="EMBL" id="KF900360">
    <property type="protein sequence ID" value="AIE92248.1"/>
    <property type="molecule type" value="Genomic_DNA"/>
</dbReference>
<reference evidence="4" key="1">
    <citation type="journal article" date="2014" name="Genome Biol. Evol.">
        <title>Pangenome evidence for extensive interdomain horizontal transfer affecting lineage core and shell genes in uncultured planktonic thaumarchaeota and euryarchaeota.</title>
        <authorList>
            <person name="Deschamps P."/>
            <person name="Zivanovic Y."/>
            <person name="Moreira D."/>
            <person name="Rodriguez-Valera F."/>
            <person name="Lopez-Garcia P."/>
        </authorList>
    </citation>
    <scope>NUCLEOTIDE SEQUENCE</scope>
</reference>
<gene>
    <name evidence="4" type="primary">ssuE</name>
</gene>
<dbReference type="InterPro" id="IPR050712">
    <property type="entry name" value="NAD(P)H-dep_reductase"/>
</dbReference>
<feature type="domain" description="NADPH-dependent FMN reductase-like" evidence="3">
    <location>
        <begin position="13"/>
        <end position="153"/>
    </location>
</feature>
<dbReference type="InterPro" id="IPR029039">
    <property type="entry name" value="Flavoprotein-like_sf"/>
</dbReference>
<proteinExistence type="inferred from homology"/>
<protein>
    <submittedName>
        <fullName evidence="4">Putative flavoprotein (SsuE)</fullName>
        <ecNumber evidence="4">1.5.1.38</ecNumber>
    </submittedName>
</protein>
<organism evidence="4">
    <name type="scientific">uncultured marine group II/III euryarchaeote AD1000_20_C05</name>
    <dbReference type="NCBI Taxonomy" id="1457735"/>
    <lineage>
        <taxon>Archaea</taxon>
        <taxon>Methanobacteriati</taxon>
        <taxon>Methanobacteriota</taxon>
        <taxon>environmental samples</taxon>
    </lineage>
</organism>
<dbReference type="PANTHER" id="PTHR30543:SF21">
    <property type="entry name" value="NAD(P)H-DEPENDENT FMN REDUCTASE LOT6"/>
    <property type="match status" value="1"/>
</dbReference>
<evidence type="ECO:0000313" key="4">
    <source>
        <dbReference type="EMBL" id="AIE92248.1"/>
    </source>
</evidence>